<feature type="transmembrane region" description="Helical" evidence="2">
    <location>
        <begin position="121"/>
        <end position="142"/>
    </location>
</feature>
<proteinExistence type="predicted"/>
<evidence type="ECO:0000256" key="2">
    <source>
        <dbReference type="SAM" id="Phobius"/>
    </source>
</evidence>
<gene>
    <name evidence="3" type="ORF">ITJ42_12220</name>
</gene>
<feature type="transmembrane region" description="Helical" evidence="2">
    <location>
        <begin position="54"/>
        <end position="74"/>
    </location>
</feature>
<keyword evidence="2" id="KW-0812">Transmembrane</keyword>
<feature type="compositionally biased region" description="Basic and acidic residues" evidence="1">
    <location>
        <begin position="184"/>
        <end position="198"/>
    </location>
</feature>
<dbReference type="RefSeq" id="WP_194675676.1">
    <property type="nucleotide sequence ID" value="NZ_JADKRP010000002.1"/>
</dbReference>
<reference evidence="3 4" key="1">
    <citation type="submission" date="2020-10" db="EMBL/GenBank/DDBJ databases">
        <title>Draft genome sequences of plant-associated actinobacteria.</title>
        <authorList>
            <person name="Tarlachkov S.V."/>
            <person name="Starodumova I.P."/>
            <person name="Dorofeeva L.V."/>
            <person name="Prisyazhnaya N.V."/>
            <person name="Roubtsova T.V."/>
            <person name="Chizhov V.N."/>
            <person name="Nadler S.A."/>
            <person name="Subbotin S.A."/>
            <person name="Evtushenko L.I."/>
        </authorList>
    </citation>
    <scope>NUCLEOTIDE SEQUENCE [LARGE SCALE GENOMIC DNA]</scope>
    <source>
        <strain evidence="3 4">VKM Ac-2886</strain>
    </source>
</reference>
<evidence type="ECO:0000313" key="4">
    <source>
        <dbReference type="Proteomes" id="UP000634579"/>
    </source>
</evidence>
<dbReference type="Proteomes" id="UP000634579">
    <property type="component" value="Unassembled WGS sequence"/>
</dbReference>
<keyword evidence="2" id="KW-0472">Membrane</keyword>
<feature type="compositionally biased region" description="Low complexity" evidence="1">
    <location>
        <begin position="201"/>
        <end position="213"/>
    </location>
</feature>
<keyword evidence="4" id="KW-1185">Reference proteome</keyword>
<feature type="region of interest" description="Disordered" evidence="1">
    <location>
        <begin position="184"/>
        <end position="213"/>
    </location>
</feature>
<comment type="caution">
    <text evidence="3">The sequence shown here is derived from an EMBL/GenBank/DDBJ whole genome shotgun (WGS) entry which is preliminary data.</text>
</comment>
<accession>A0A8I0VCZ0</accession>
<evidence type="ECO:0000313" key="3">
    <source>
        <dbReference type="EMBL" id="MBF4631982.1"/>
    </source>
</evidence>
<protein>
    <submittedName>
        <fullName evidence="3">Uncharacterized protein</fullName>
    </submittedName>
</protein>
<organism evidence="3 4">
    <name type="scientific">Clavibacter phaseoli</name>
    <dbReference type="NCBI Taxonomy" id="1734031"/>
    <lineage>
        <taxon>Bacteria</taxon>
        <taxon>Bacillati</taxon>
        <taxon>Actinomycetota</taxon>
        <taxon>Actinomycetes</taxon>
        <taxon>Micrococcales</taxon>
        <taxon>Microbacteriaceae</taxon>
        <taxon>Clavibacter</taxon>
    </lineage>
</organism>
<name>A0A8I0VCZ0_9MICO</name>
<feature type="transmembrane region" description="Helical" evidence="2">
    <location>
        <begin position="148"/>
        <end position="166"/>
    </location>
</feature>
<sequence length="213" mass="22640">MTGPASPPHGRLRRARRRLADAPAIVPAMGVALAYGGIMIYSRVAFGHEVDADRILATLTVGAFAGVVLTFVLSRRRRRAPSRMRWVDVSEAIDDGRLPADADADSWRWLLLRRRELHDQLGGPWAVLVAAVLLGGTVAVGVLGGPPLAWTLPAVIAVAVAVMAVVRRGRVAAIDVILQPLLDQDRGPDAPTEARADDADPTPTAGPGRRPPT</sequence>
<feature type="transmembrane region" description="Helical" evidence="2">
    <location>
        <begin position="20"/>
        <end position="42"/>
    </location>
</feature>
<keyword evidence="2" id="KW-1133">Transmembrane helix</keyword>
<dbReference type="EMBL" id="JADKRP010000002">
    <property type="protein sequence ID" value="MBF4631982.1"/>
    <property type="molecule type" value="Genomic_DNA"/>
</dbReference>
<evidence type="ECO:0000256" key="1">
    <source>
        <dbReference type="SAM" id="MobiDB-lite"/>
    </source>
</evidence>
<dbReference type="AlphaFoldDB" id="A0A8I0VCZ0"/>